<dbReference type="Gene3D" id="1.10.150.130">
    <property type="match status" value="1"/>
</dbReference>
<keyword evidence="1" id="KW-0238">DNA-binding</keyword>
<evidence type="ECO:0000256" key="1">
    <source>
        <dbReference type="ARBA" id="ARBA00023125"/>
    </source>
</evidence>
<reference evidence="3 4" key="1">
    <citation type="submission" date="2019-01" db="EMBL/GenBank/DDBJ databases">
        <title>Filimonas sp. strain TTM-71.</title>
        <authorList>
            <person name="Chen W.-M."/>
        </authorList>
    </citation>
    <scope>NUCLEOTIDE SEQUENCE [LARGE SCALE GENOMIC DNA]</scope>
    <source>
        <strain evidence="3 4">TTM-71</strain>
    </source>
</reference>
<sequence length="350" mass="40883">MKDELKGIRDSLRKLKTALEDYLKEVSDFSFERFEMGFVSRHPDLVHRKAKMAAPVQLPQSFDLSKYEKKYRILKEEGAKKDNLLGAYVSNIVSLLKYKSVKTADLYQSAYYSMFSYCGNIRLAKVNKQLLKEYDAWMRNNGRGKTTIGMYVRTLRKILNSAIDDGILPRKDYPFGRNKYIIPSGRNIKKALDNSCLSAIYYYEPEKERESFARDTWLFLYFGNGMNSKDMALLKYKNIVDGFIVFDRAKIETTAKEESKSITVYLSEELEAIIKRWGNKRLSDETYIFSILNEGMDEVGQMTAVQYFIRITNNWMKRYLPDWDMTKGVLPLSPGIHFLHTYFIPAHQKN</sequence>
<protein>
    <recommendedName>
        <fullName evidence="2">Phage integrase SAM-like domain-containing protein</fullName>
    </recommendedName>
</protein>
<dbReference type="EMBL" id="SDHZ01000001">
    <property type="protein sequence ID" value="RXK86874.1"/>
    <property type="molecule type" value="Genomic_DNA"/>
</dbReference>
<dbReference type="Pfam" id="PF13102">
    <property type="entry name" value="Phage_int_SAM_5"/>
    <property type="match status" value="1"/>
</dbReference>
<comment type="caution">
    <text evidence="3">The sequence shown here is derived from an EMBL/GenBank/DDBJ whole genome shotgun (WGS) entry which is preliminary data.</text>
</comment>
<dbReference type="InterPro" id="IPR010998">
    <property type="entry name" value="Integrase_recombinase_N"/>
</dbReference>
<keyword evidence="4" id="KW-1185">Reference proteome</keyword>
<proteinExistence type="predicted"/>
<evidence type="ECO:0000313" key="3">
    <source>
        <dbReference type="EMBL" id="RXK86874.1"/>
    </source>
</evidence>
<dbReference type="InterPro" id="IPR011010">
    <property type="entry name" value="DNA_brk_join_enz"/>
</dbReference>
<dbReference type="GO" id="GO:0003677">
    <property type="term" value="F:DNA binding"/>
    <property type="evidence" value="ECO:0007669"/>
    <property type="project" value="UniProtKB-KW"/>
</dbReference>
<dbReference type="SUPFAM" id="SSF56349">
    <property type="entry name" value="DNA breaking-rejoining enzymes"/>
    <property type="match status" value="1"/>
</dbReference>
<feature type="domain" description="Phage integrase SAM-like" evidence="2">
    <location>
        <begin position="97"/>
        <end position="177"/>
    </location>
</feature>
<accession>A0A4Q1DBM2</accession>
<dbReference type="InterPro" id="IPR025269">
    <property type="entry name" value="SAM-like_dom"/>
</dbReference>
<organism evidence="3 4">
    <name type="scientific">Filimonas effusa</name>
    <dbReference type="NCBI Taxonomy" id="2508721"/>
    <lineage>
        <taxon>Bacteria</taxon>
        <taxon>Pseudomonadati</taxon>
        <taxon>Bacteroidota</taxon>
        <taxon>Chitinophagia</taxon>
        <taxon>Chitinophagales</taxon>
        <taxon>Chitinophagaceae</taxon>
        <taxon>Filimonas</taxon>
    </lineage>
</organism>
<name>A0A4Q1DBM2_9BACT</name>
<dbReference type="Proteomes" id="UP000290545">
    <property type="component" value="Unassembled WGS sequence"/>
</dbReference>
<evidence type="ECO:0000313" key="4">
    <source>
        <dbReference type="Proteomes" id="UP000290545"/>
    </source>
</evidence>
<gene>
    <name evidence="3" type="ORF">ESB13_08810</name>
</gene>
<dbReference type="OrthoDB" id="1094492at2"/>
<dbReference type="AlphaFoldDB" id="A0A4Q1DBM2"/>
<evidence type="ECO:0000259" key="2">
    <source>
        <dbReference type="Pfam" id="PF13102"/>
    </source>
</evidence>
<dbReference type="RefSeq" id="WP_129002623.1">
    <property type="nucleotide sequence ID" value="NZ_SDHZ01000001.1"/>
</dbReference>